<feature type="transmembrane region" description="Helical" evidence="2">
    <location>
        <begin position="51"/>
        <end position="72"/>
    </location>
</feature>
<accession>A0A7W9QH66</accession>
<dbReference type="EMBL" id="JACHJL010000029">
    <property type="protein sequence ID" value="MBB5939874.1"/>
    <property type="molecule type" value="Genomic_DNA"/>
</dbReference>
<feature type="region of interest" description="Disordered" evidence="1">
    <location>
        <begin position="16"/>
        <end position="41"/>
    </location>
</feature>
<comment type="caution">
    <text evidence="3">The sequence shown here is derived from an EMBL/GenBank/DDBJ whole genome shotgun (WGS) entry which is preliminary data.</text>
</comment>
<keyword evidence="4" id="KW-1185">Reference proteome</keyword>
<reference evidence="3 4" key="1">
    <citation type="submission" date="2020-08" db="EMBL/GenBank/DDBJ databases">
        <title>Genomic Encyclopedia of Type Strains, Phase III (KMG-III): the genomes of soil and plant-associated and newly described type strains.</title>
        <authorList>
            <person name="Whitman W."/>
        </authorList>
    </citation>
    <scope>NUCLEOTIDE SEQUENCE [LARGE SCALE GENOMIC DNA]</scope>
    <source>
        <strain evidence="3 4">CECT 8305</strain>
    </source>
</reference>
<evidence type="ECO:0000313" key="4">
    <source>
        <dbReference type="Proteomes" id="UP000588098"/>
    </source>
</evidence>
<evidence type="ECO:0000256" key="1">
    <source>
        <dbReference type="SAM" id="MobiDB-lite"/>
    </source>
</evidence>
<dbReference type="Proteomes" id="UP000588098">
    <property type="component" value="Unassembled WGS sequence"/>
</dbReference>
<evidence type="ECO:0000313" key="3">
    <source>
        <dbReference type="EMBL" id="MBB5939874.1"/>
    </source>
</evidence>
<feature type="compositionally biased region" description="Basic and acidic residues" evidence="1">
    <location>
        <begin position="26"/>
        <end position="35"/>
    </location>
</feature>
<evidence type="ECO:0000256" key="2">
    <source>
        <dbReference type="SAM" id="Phobius"/>
    </source>
</evidence>
<sequence>MSNSYRSKERVEGYRWLNHSDDEEGEGTHDEKDVDQGSQAPHGVGRVIRKVLPWLVFLALVVFVVYAVAWFIDFNNDLEHPEGNFDDWQCDPDYGTCGPSG</sequence>
<protein>
    <submittedName>
        <fullName evidence="3">Uncharacterized protein</fullName>
    </submittedName>
</protein>
<dbReference type="RefSeq" id="WP_184579559.1">
    <property type="nucleotide sequence ID" value="NZ_JACHJL010000029.1"/>
</dbReference>
<keyword evidence="2" id="KW-1133">Transmembrane helix</keyword>
<name>A0A7W9QH66_9ACTN</name>
<keyword evidence="2" id="KW-0812">Transmembrane</keyword>
<dbReference type="AlphaFoldDB" id="A0A7W9QH66"/>
<organism evidence="3 4">
    <name type="scientific">Streptomyces zagrosensis</name>
    <dbReference type="NCBI Taxonomy" id="1042984"/>
    <lineage>
        <taxon>Bacteria</taxon>
        <taxon>Bacillati</taxon>
        <taxon>Actinomycetota</taxon>
        <taxon>Actinomycetes</taxon>
        <taxon>Kitasatosporales</taxon>
        <taxon>Streptomycetaceae</taxon>
        <taxon>Streptomyces</taxon>
    </lineage>
</organism>
<keyword evidence="2" id="KW-0472">Membrane</keyword>
<proteinExistence type="predicted"/>
<gene>
    <name evidence="3" type="ORF">FHS42_006972</name>
</gene>